<proteinExistence type="predicted"/>
<evidence type="ECO:0000313" key="1">
    <source>
        <dbReference type="EMBL" id="MPM44154.1"/>
    </source>
</evidence>
<name>A0A645A2X7_9ZZZZ</name>
<dbReference type="AlphaFoldDB" id="A0A645A2X7"/>
<accession>A0A645A2X7</accession>
<evidence type="ECO:0008006" key="2">
    <source>
        <dbReference type="Google" id="ProtNLM"/>
    </source>
</evidence>
<protein>
    <recommendedName>
        <fullName evidence="2">Helix-turn-helix domain-containing protein</fullName>
    </recommendedName>
</protein>
<reference evidence="1" key="1">
    <citation type="submission" date="2019-08" db="EMBL/GenBank/DDBJ databases">
        <authorList>
            <person name="Kucharzyk K."/>
            <person name="Murdoch R.W."/>
            <person name="Higgins S."/>
            <person name="Loffler F."/>
        </authorList>
    </citation>
    <scope>NUCLEOTIDE SEQUENCE</scope>
</reference>
<gene>
    <name evidence="1" type="ORF">SDC9_90832</name>
</gene>
<sequence>MEYVTPKDKAKEWGLTQRRVEILCAGGRIHGAYRLGRVWAIPKNAVKPVDGRTRGAKVQN</sequence>
<comment type="caution">
    <text evidence="1">The sequence shown here is derived from an EMBL/GenBank/DDBJ whole genome shotgun (WGS) entry which is preliminary data.</text>
</comment>
<dbReference type="EMBL" id="VSSQ01010370">
    <property type="protein sequence ID" value="MPM44154.1"/>
    <property type="molecule type" value="Genomic_DNA"/>
</dbReference>
<organism evidence="1">
    <name type="scientific">bioreactor metagenome</name>
    <dbReference type="NCBI Taxonomy" id="1076179"/>
    <lineage>
        <taxon>unclassified sequences</taxon>
        <taxon>metagenomes</taxon>
        <taxon>ecological metagenomes</taxon>
    </lineage>
</organism>